<dbReference type="InterPro" id="IPR015943">
    <property type="entry name" value="WD40/YVTN_repeat-like_dom_sf"/>
</dbReference>
<protein>
    <recommendedName>
        <fullName evidence="5">Anaphase-promoting complex subunit 4 WD40 domain-containing protein</fullName>
    </recommendedName>
</protein>
<dbReference type="PANTHER" id="PTHR19863:SF5">
    <property type="entry name" value="WD REPEAT-CONTAINING PROTEIN 47"/>
    <property type="match status" value="1"/>
</dbReference>
<dbReference type="Proteomes" id="UP001152747">
    <property type="component" value="Unassembled WGS sequence"/>
</dbReference>
<dbReference type="InterPro" id="IPR036322">
    <property type="entry name" value="WD40_repeat_dom_sf"/>
</dbReference>
<dbReference type="PANTHER" id="PTHR19863">
    <property type="entry name" value="NEMITIN (NEURONAL ENRICHED MAP INTERACTING PROTEIN) HOMOLOG"/>
    <property type="match status" value="1"/>
</dbReference>
<evidence type="ECO:0008006" key="5">
    <source>
        <dbReference type="Google" id="ProtNLM"/>
    </source>
</evidence>
<keyword evidence="4" id="KW-1185">Reference proteome</keyword>
<gene>
    <name evidence="3" type="ORF">CAMP_LOCUS2642</name>
</gene>
<dbReference type="InterPro" id="IPR040067">
    <property type="entry name" value="WDR47"/>
</dbReference>
<evidence type="ECO:0000256" key="2">
    <source>
        <dbReference type="SAM" id="MobiDB-lite"/>
    </source>
</evidence>
<evidence type="ECO:0000256" key="1">
    <source>
        <dbReference type="PROSITE-ProRule" id="PRU00221"/>
    </source>
</evidence>
<dbReference type="EMBL" id="CANHGI010000001">
    <property type="protein sequence ID" value="CAI5440005.1"/>
    <property type="molecule type" value="Genomic_DNA"/>
</dbReference>
<reference evidence="3" key="1">
    <citation type="submission" date="2022-11" db="EMBL/GenBank/DDBJ databases">
        <authorList>
            <person name="Kikuchi T."/>
        </authorList>
    </citation>
    <scope>NUCLEOTIDE SEQUENCE</scope>
    <source>
        <strain evidence="3">PS1010</strain>
    </source>
</reference>
<feature type="repeat" description="WD" evidence="1">
    <location>
        <begin position="112"/>
        <end position="142"/>
    </location>
</feature>
<dbReference type="SMART" id="SM00320">
    <property type="entry name" value="WD40"/>
    <property type="match status" value="7"/>
</dbReference>
<feature type="repeat" description="WD" evidence="1">
    <location>
        <begin position="338"/>
        <end position="371"/>
    </location>
</feature>
<dbReference type="OrthoDB" id="187712at2759"/>
<feature type="repeat" description="WD" evidence="1">
    <location>
        <begin position="205"/>
        <end position="248"/>
    </location>
</feature>
<dbReference type="PROSITE" id="PS50082">
    <property type="entry name" value="WD_REPEATS_2"/>
    <property type="match status" value="4"/>
</dbReference>
<organism evidence="3 4">
    <name type="scientific">Caenorhabditis angaria</name>
    <dbReference type="NCBI Taxonomy" id="860376"/>
    <lineage>
        <taxon>Eukaryota</taxon>
        <taxon>Metazoa</taxon>
        <taxon>Ecdysozoa</taxon>
        <taxon>Nematoda</taxon>
        <taxon>Chromadorea</taxon>
        <taxon>Rhabditida</taxon>
        <taxon>Rhabditina</taxon>
        <taxon>Rhabditomorpha</taxon>
        <taxon>Rhabditoidea</taxon>
        <taxon>Rhabditidae</taxon>
        <taxon>Peloderinae</taxon>
        <taxon>Caenorhabditis</taxon>
    </lineage>
</organism>
<proteinExistence type="predicted"/>
<dbReference type="Gene3D" id="2.130.10.10">
    <property type="entry name" value="YVTN repeat-like/Quinoprotein amine dehydrogenase"/>
    <property type="match status" value="2"/>
</dbReference>
<dbReference type="InterPro" id="IPR001680">
    <property type="entry name" value="WD40_rpt"/>
</dbReference>
<comment type="caution">
    <text evidence="3">The sequence shown here is derived from an EMBL/GenBank/DDBJ whole genome shotgun (WGS) entry which is preliminary data.</text>
</comment>
<name>A0A9P1MX30_9PELO</name>
<feature type="repeat" description="WD" evidence="1">
    <location>
        <begin position="250"/>
        <end position="291"/>
    </location>
</feature>
<dbReference type="SUPFAM" id="SSF50978">
    <property type="entry name" value="WD40 repeat-like"/>
    <property type="match status" value="1"/>
</dbReference>
<dbReference type="PROSITE" id="PS50294">
    <property type="entry name" value="WD_REPEATS_REGION"/>
    <property type="match status" value="2"/>
</dbReference>
<evidence type="ECO:0000313" key="3">
    <source>
        <dbReference type="EMBL" id="CAI5440005.1"/>
    </source>
</evidence>
<feature type="region of interest" description="Disordered" evidence="2">
    <location>
        <begin position="1"/>
        <end position="29"/>
    </location>
</feature>
<dbReference type="Pfam" id="PF00400">
    <property type="entry name" value="WD40"/>
    <property type="match status" value="5"/>
</dbReference>
<evidence type="ECO:0000313" key="4">
    <source>
        <dbReference type="Proteomes" id="UP001152747"/>
    </source>
</evidence>
<dbReference type="AlphaFoldDB" id="A0A9P1MX30"/>
<sequence>MKWATSDVIYRQQQQQQQQLPRPQTMMHQPPVPLPQQIRPVSQPASNASIAFVPVCRYEDAQAIRTTAFHPSGKYFALGTNSKQLLICRYPDTRTARHGEPTRHVEIALTRPKQHRGSVYCLGFNPNGDLIATGSNDKTIRLMAFDEENCRIGAEMELSCHDGTVRDLIFLENSHNRSTILISGGAGNCHLNVTDCNSGQLIQSMKGHSAPILGLYTWGHANQQQFVSCSQDKTIRFWDLRQSQAINVISPAHSAPVTSVCVDPSGKLLVSGHEDASVALFDVTGNRVLQNFRPHGDEVRTVRFSNAAYYLLTASYDKRVVLTDMRGDLMAPLMYLPVAEHSDKVVQCRWHPLDFSFLSTSADRSAVLWSLPAGGHKQRF</sequence>
<keyword evidence="1" id="KW-0853">WD repeat</keyword>
<dbReference type="CDD" id="cd00200">
    <property type="entry name" value="WD40"/>
    <property type="match status" value="1"/>
</dbReference>
<accession>A0A9P1MX30</accession>